<dbReference type="AlphaFoldDB" id="A0AA48GUY7"/>
<accession>A0AA48GUY7</accession>
<gene>
    <name evidence="1" type="ORF">METESE_30600</name>
</gene>
<dbReference type="Pfam" id="PF22478">
    <property type="entry name" value="DUF6982"/>
    <property type="match status" value="1"/>
</dbReference>
<organism evidence="1 2">
    <name type="scientific">Mesoterricola sediminis</name>
    <dbReference type="NCBI Taxonomy" id="2927980"/>
    <lineage>
        <taxon>Bacteria</taxon>
        <taxon>Pseudomonadati</taxon>
        <taxon>Acidobacteriota</taxon>
        <taxon>Holophagae</taxon>
        <taxon>Holophagales</taxon>
        <taxon>Holophagaceae</taxon>
        <taxon>Mesoterricola</taxon>
    </lineage>
</organism>
<evidence type="ECO:0000313" key="1">
    <source>
        <dbReference type="EMBL" id="BDU78102.1"/>
    </source>
</evidence>
<proteinExistence type="predicted"/>
<evidence type="ECO:0000313" key="2">
    <source>
        <dbReference type="Proteomes" id="UP001228113"/>
    </source>
</evidence>
<dbReference type="Proteomes" id="UP001228113">
    <property type="component" value="Chromosome"/>
</dbReference>
<dbReference type="InterPro" id="IPR054251">
    <property type="entry name" value="DUF6982"/>
</dbReference>
<sequence length="131" mass="14458">MNKVVAHFLNGRILKGLTMDFTPAKERFHIVEEEIPGAAPREIAMGELKGLFFVKDLEGDLGHAKSNVFDPQDAAAGRKIHIEFKDGEVLDGVTQGYAPNRPGFFVVPADRKGNTERCYVNAAATRRVSFI</sequence>
<dbReference type="EMBL" id="AP027081">
    <property type="protein sequence ID" value="BDU78102.1"/>
    <property type="molecule type" value="Genomic_DNA"/>
</dbReference>
<dbReference type="RefSeq" id="WP_243333516.1">
    <property type="nucleotide sequence ID" value="NZ_AP027081.1"/>
</dbReference>
<protein>
    <submittedName>
        <fullName evidence="1">Uncharacterized protein</fullName>
    </submittedName>
</protein>
<dbReference type="KEGG" id="msea:METESE_30600"/>
<name>A0AA48GUY7_9BACT</name>
<reference evidence="1" key="1">
    <citation type="journal article" date="2023" name="Int. J. Syst. Evol. Microbiol.">
        <title>Mesoterricola silvestris gen. nov., sp. nov., Mesoterricola sediminis sp. nov., Geothrix oryzae sp. nov., Geothrix edaphica sp. nov., Geothrix rubra sp. nov., and Geothrix limicola sp. nov., six novel members of Acidobacteriota isolated from soils.</title>
        <authorList>
            <person name="Itoh H."/>
            <person name="Sugisawa Y."/>
            <person name="Mise K."/>
            <person name="Xu Z."/>
            <person name="Kuniyasu M."/>
            <person name="Ushijima N."/>
            <person name="Kawano K."/>
            <person name="Kobayashi E."/>
            <person name="Shiratori Y."/>
            <person name="Masuda Y."/>
            <person name="Senoo K."/>
        </authorList>
    </citation>
    <scope>NUCLEOTIDE SEQUENCE</scope>
    <source>
        <strain evidence="1">W786</strain>
    </source>
</reference>
<keyword evidence="2" id="KW-1185">Reference proteome</keyword>